<sequence length="756" mass="85617">MISQKYNLYQLGWHSFQQLCLAVTTEVLGQTVESYLDGNDGGRDGAFQGVWKTEKGQALAGQFVIQCKFTARRGHNLTRSDIAEELGKAEKLVQRGLCDVYLLMTNAGITGVSSAKIRETFRAVGVKDVLIFDSTWLCQKIEMSSKLRMNVPRLYGLGDLSHILDERRYKQTKALLSELKPDLAKTVVTDTYHRALRALETHGFVLLVGEPAAGKTTIASLLAMCAMDVWKSQVFKLTTPEQVSAHWNTEEASRFIWVDDAFGVTQYESHLVMGWNRTLDGLKAMIKLGHRVVMTSRDYIYNQARRELKKTSFPLFDESQVVIDVRELSLREKEQILYNHLKLGNQGSYVLGKLKPFLPAVASSPRFIPETARRLGNSQYTKSLKYSESSINEFVVKQEQILLDTLYNMDEHSRAALALIYMKEGALESPVTVTEQEQRALQRLGSSEANCLRALEDLNGSFVQLVDTEVSRIWRYKHPTVGDAFALILAGSPEHLAVFVEGTATERLMDLVTCGNVGVTKASIIPPGLFEEMAMRIKAYRTKKGDQMPHHQRRERFYSFLSGRCSRDFLIKYLCADQELLERVVGDFSRSWIGSSLSFAKRLLELRLLPEDYRLRIVHRLVDDVLTGEELVAIHDADLHAFFTPAELEDFLGEVKEDLALILESVRQNCTGMYEFDGDAESHISELLEDLESILIAHPTWPDIEHIISVEKRDLNDWVLDVSDGDEPSEPMIRSGSKPPVMTTRRDRSIFDDIDI</sequence>
<dbReference type="Pfam" id="PF20720">
    <property type="entry name" value="nSTAND3"/>
    <property type="match status" value="1"/>
</dbReference>
<dbReference type="InterPro" id="IPR049050">
    <property type="entry name" value="nSTAND3"/>
</dbReference>
<evidence type="ECO:0000313" key="2">
    <source>
        <dbReference type="EMBL" id="PQO96412.1"/>
    </source>
</evidence>
<accession>A0A2S8H3V0</accession>
<dbReference type="EMBL" id="PUIN01000024">
    <property type="protein sequence ID" value="PQO96412.1"/>
    <property type="molecule type" value="Genomic_DNA"/>
</dbReference>
<organism evidence="2 3">
    <name type="scientific">Pseudomonas frederiksbergensis</name>
    <dbReference type="NCBI Taxonomy" id="104087"/>
    <lineage>
        <taxon>Bacteria</taxon>
        <taxon>Pseudomonadati</taxon>
        <taxon>Pseudomonadota</taxon>
        <taxon>Gammaproteobacteria</taxon>
        <taxon>Pseudomonadales</taxon>
        <taxon>Pseudomonadaceae</taxon>
        <taxon>Pseudomonas</taxon>
    </lineage>
</organism>
<dbReference type="Proteomes" id="UP000239687">
    <property type="component" value="Unassembled WGS sequence"/>
</dbReference>
<protein>
    <recommendedName>
        <fullName evidence="1">Novel STAND NTPase 3 domain-containing protein</fullName>
    </recommendedName>
</protein>
<dbReference type="AlphaFoldDB" id="A0A2S8H3V0"/>
<reference evidence="2 3" key="1">
    <citation type="submission" date="2018-02" db="EMBL/GenBank/DDBJ databases">
        <title>Draft genome sequencing of Pseudomonas frederiksbergensis 11-D3.</title>
        <authorList>
            <person name="Zheng B.-X."/>
        </authorList>
    </citation>
    <scope>NUCLEOTIDE SEQUENCE [LARGE SCALE GENOMIC DNA]</scope>
    <source>
        <strain evidence="2 3">11-D3</strain>
    </source>
</reference>
<dbReference type="SUPFAM" id="SSF52540">
    <property type="entry name" value="P-loop containing nucleoside triphosphate hydrolases"/>
    <property type="match status" value="1"/>
</dbReference>
<evidence type="ECO:0000259" key="1">
    <source>
        <dbReference type="Pfam" id="PF20720"/>
    </source>
</evidence>
<dbReference type="InterPro" id="IPR027417">
    <property type="entry name" value="P-loop_NTPase"/>
</dbReference>
<comment type="caution">
    <text evidence="2">The sequence shown here is derived from an EMBL/GenBank/DDBJ whole genome shotgun (WGS) entry which is preliminary data.</text>
</comment>
<evidence type="ECO:0000313" key="3">
    <source>
        <dbReference type="Proteomes" id="UP000239687"/>
    </source>
</evidence>
<name>A0A2S8H3V0_9PSED</name>
<gene>
    <name evidence="2" type="ORF">C5612_30430</name>
</gene>
<proteinExistence type="predicted"/>
<feature type="domain" description="Novel STAND NTPase 3" evidence="1">
    <location>
        <begin position="187"/>
        <end position="342"/>
    </location>
</feature>